<keyword evidence="8" id="KW-0732">Signal</keyword>
<evidence type="ECO:0000256" key="7">
    <source>
        <dbReference type="PIRSR" id="PIRSR602640-3"/>
    </source>
</evidence>
<keyword evidence="6 8" id="KW-0106">Calcium</keyword>
<keyword evidence="3 7" id="KW-1015">Disulfide bond</keyword>
<dbReference type="InterPro" id="IPR051288">
    <property type="entry name" value="Serum_paraoxonase/arylesterase"/>
</dbReference>
<accession>A0A7M5V3P6</accession>
<feature type="binding site" evidence="6">
    <location>
        <position position="227"/>
    </location>
    <ligand>
        <name>Ca(2+)</name>
        <dbReference type="ChEBI" id="CHEBI:29108"/>
        <label>1</label>
        <note>catalytic</note>
    </ligand>
</feature>
<evidence type="ECO:0000256" key="4">
    <source>
        <dbReference type="ARBA" id="ARBA00023180"/>
    </source>
</evidence>
<feature type="binding site" evidence="6">
    <location>
        <position position="272"/>
    </location>
    <ligand>
        <name>Ca(2+)</name>
        <dbReference type="ChEBI" id="CHEBI:29108"/>
        <label>1</label>
        <note>catalytic</note>
    </ligand>
</feature>
<dbReference type="GO" id="GO:0046872">
    <property type="term" value="F:metal ion binding"/>
    <property type="evidence" value="ECO:0007669"/>
    <property type="project" value="UniProtKB-KW"/>
</dbReference>
<reference evidence="9" key="1">
    <citation type="submission" date="2021-01" db="UniProtKB">
        <authorList>
            <consortium name="EnsemblMetazoa"/>
        </authorList>
    </citation>
    <scope>IDENTIFICATION</scope>
</reference>
<proteinExistence type="inferred from homology"/>
<keyword evidence="4 8" id="KW-0325">Glycoprotein</keyword>
<dbReference type="RefSeq" id="XP_066924138.1">
    <property type="nucleotide sequence ID" value="XM_067068037.1"/>
</dbReference>
<dbReference type="EnsemblMetazoa" id="CLYHEMT007036.1">
    <property type="protein sequence ID" value="CLYHEMP007036.1"/>
    <property type="gene ID" value="CLYHEMG007036"/>
</dbReference>
<keyword evidence="6 8" id="KW-0479">Metal-binding</keyword>
<dbReference type="Gene3D" id="2.120.10.30">
    <property type="entry name" value="TolB, C-terminal domain"/>
    <property type="match status" value="1"/>
</dbReference>
<comment type="catalytic activity">
    <reaction evidence="8">
        <text>a phenyl acetate + H2O = a phenol + acetate + H(+)</text>
        <dbReference type="Rhea" id="RHEA:17309"/>
        <dbReference type="ChEBI" id="CHEBI:15377"/>
        <dbReference type="ChEBI" id="CHEBI:15378"/>
        <dbReference type="ChEBI" id="CHEBI:30089"/>
        <dbReference type="ChEBI" id="CHEBI:33853"/>
        <dbReference type="ChEBI" id="CHEBI:140310"/>
        <dbReference type="EC" id="3.1.1.2"/>
    </reaction>
</comment>
<feature type="chain" id="PRO_5029950136" description="Paraoxonase" evidence="8">
    <location>
        <begin position="19"/>
        <end position="367"/>
    </location>
</feature>
<feature type="disulfide bond" description="In form B" evidence="7">
    <location>
        <begin position="42"/>
        <end position="361"/>
    </location>
</feature>
<evidence type="ECO:0000313" key="9">
    <source>
        <dbReference type="EnsemblMetazoa" id="CLYHEMP007036.1"/>
    </source>
</evidence>
<evidence type="ECO:0000256" key="5">
    <source>
        <dbReference type="PIRSR" id="PIRSR602640-1"/>
    </source>
</evidence>
<evidence type="ECO:0000256" key="2">
    <source>
        <dbReference type="ARBA" id="ARBA00022801"/>
    </source>
</evidence>
<dbReference type="EC" id="3.1.1.2" evidence="8"/>
<organism evidence="9 10">
    <name type="scientific">Clytia hemisphaerica</name>
    <dbReference type="NCBI Taxonomy" id="252671"/>
    <lineage>
        <taxon>Eukaryota</taxon>
        <taxon>Metazoa</taxon>
        <taxon>Cnidaria</taxon>
        <taxon>Hydrozoa</taxon>
        <taxon>Hydroidolina</taxon>
        <taxon>Leptothecata</taxon>
        <taxon>Obeliida</taxon>
        <taxon>Clytiidae</taxon>
        <taxon>Clytia</taxon>
    </lineage>
</organism>
<feature type="binding site" evidence="6">
    <location>
        <position position="53"/>
    </location>
    <ligand>
        <name>Ca(2+)</name>
        <dbReference type="ChEBI" id="CHEBI:29108"/>
        <label>1</label>
        <note>catalytic</note>
    </ligand>
</feature>
<evidence type="ECO:0000256" key="6">
    <source>
        <dbReference type="PIRSR" id="PIRSR602640-2"/>
    </source>
</evidence>
<dbReference type="Pfam" id="PF01731">
    <property type="entry name" value="Arylesterase"/>
    <property type="match status" value="1"/>
</dbReference>
<dbReference type="PRINTS" id="PR01785">
    <property type="entry name" value="PARAOXONASE"/>
</dbReference>
<dbReference type="GeneID" id="136811434"/>
<dbReference type="GO" id="GO:0004064">
    <property type="term" value="F:arylesterase activity"/>
    <property type="evidence" value="ECO:0007669"/>
    <property type="project" value="UniProtKB-UniRule"/>
</dbReference>
<keyword evidence="2 8" id="KW-0378">Hydrolase</keyword>
<dbReference type="Proteomes" id="UP000594262">
    <property type="component" value="Unplaced"/>
</dbReference>
<dbReference type="PANTHER" id="PTHR11799:SF12">
    <property type="entry name" value="PARAOXONASE-RELATED"/>
    <property type="match status" value="1"/>
</dbReference>
<sequence length="367" mass="41744">MTLNKKHLVFGILYFILAKQIHLWLCSHGVATRHINHRPGNCKVVPNIQCGSEKVSVTSNGLAFMTNGPSSTNCNKDFLRGNLYLFDFNKPDQGAKRLQMKNVSKEFLENFDPHGMDVFEVNGVVKLYVVNHLDDFDAIEVFQYSSEHPTDVYHVSTIRNDLFNCLNDVTIIDKDEFYATNFVKFFCLRSRFKYLSTFEVIFPLNTANIVLYNKGFSSIVAHGAVLNGLAQSPDKKFIYAASSSTSTIVVYKRQNEGQLKRVSQINVGYAPDNVHVDKKGHVYAGTQKNFFGMGLLLMNQTDFVSASAIKVEIPEDYDWRNVKVKEILHDEGKDFVHVVSSAVFFNDYYLFGTVFHKLAYCDNTKQK</sequence>
<dbReference type="SUPFAM" id="SSF63829">
    <property type="entry name" value="Calcium-dependent phosphotriesterase"/>
    <property type="match status" value="1"/>
</dbReference>
<dbReference type="OrthoDB" id="423498at2759"/>
<evidence type="ECO:0000256" key="8">
    <source>
        <dbReference type="RuleBase" id="RU368025"/>
    </source>
</evidence>
<feature type="active site" description="Proton acceptor" evidence="5">
    <location>
        <position position="114"/>
    </location>
</feature>
<feature type="signal peptide" evidence="8">
    <location>
        <begin position="1"/>
        <end position="18"/>
    </location>
</feature>
<evidence type="ECO:0000256" key="1">
    <source>
        <dbReference type="ARBA" id="ARBA00008595"/>
    </source>
</evidence>
<feature type="binding site" evidence="6">
    <location>
        <position position="168"/>
    </location>
    <ligand>
        <name>Ca(2+)</name>
        <dbReference type="ChEBI" id="CHEBI:29108"/>
        <label>1</label>
        <note>catalytic</note>
    </ligand>
</feature>
<name>A0A7M5V3P6_9CNID</name>
<dbReference type="AlphaFoldDB" id="A0A7M5V3P6"/>
<dbReference type="PANTHER" id="PTHR11799">
    <property type="entry name" value="PARAOXONASE"/>
    <property type="match status" value="1"/>
</dbReference>
<feature type="binding site" evidence="6">
    <location>
        <position position="273"/>
    </location>
    <ligand>
        <name>Ca(2+)</name>
        <dbReference type="ChEBI" id="CHEBI:29108"/>
        <label>1</label>
        <note>catalytic</note>
    </ligand>
</feature>
<dbReference type="InterPro" id="IPR011042">
    <property type="entry name" value="6-blade_b-propeller_TolB-like"/>
</dbReference>
<protein>
    <recommendedName>
        <fullName evidence="8">Paraoxonase</fullName>
        <ecNumber evidence="8">3.1.1.2</ecNumber>
    </recommendedName>
</protein>
<evidence type="ECO:0000256" key="3">
    <source>
        <dbReference type="ARBA" id="ARBA00023157"/>
    </source>
</evidence>
<evidence type="ECO:0000313" key="10">
    <source>
        <dbReference type="Proteomes" id="UP000594262"/>
    </source>
</evidence>
<comment type="similarity">
    <text evidence="1 8">Belongs to the paraoxonase family.</text>
</comment>
<keyword evidence="10" id="KW-1185">Reference proteome</keyword>
<feature type="binding site" evidence="6">
    <location>
        <position position="167"/>
    </location>
    <ligand>
        <name>Ca(2+)</name>
        <dbReference type="ChEBI" id="CHEBI:29108"/>
        <label>1</label>
        <note>catalytic</note>
    </ligand>
</feature>
<comment type="cofactor">
    <cofactor evidence="6 8">
        <name>Ca(2+)</name>
        <dbReference type="ChEBI" id="CHEBI:29108"/>
    </cofactor>
    <text evidence="6 8">Binds 2 calcium ions per subunit.</text>
</comment>
<dbReference type="InterPro" id="IPR002640">
    <property type="entry name" value="Arylesterase"/>
</dbReference>